<protein>
    <submittedName>
        <fullName evidence="1">Uncharacterized protein</fullName>
    </submittedName>
</protein>
<organism evidence="1 2">
    <name type="scientific">Brachionus plicatilis</name>
    <name type="common">Marine rotifer</name>
    <name type="synonym">Brachionus muelleri</name>
    <dbReference type="NCBI Taxonomy" id="10195"/>
    <lineage>
        <taxon>Eukaryota</taxon>
        <taxon>Metazoa</taxon>
        <taxon>Spiralia</taxon>
        <taxon>Gnathifera</taxon>
        <taxon>Rotifera</taxon>
        <taxon>Eurotatoria</taxon>
        <taxon>Monogononta</taxon>
        <taxon>Pseudotrocha</taxon>
        <taxon>Ploima</taxon>
        <taxon>Brachionidae</taxon>
        <taxon>Brachionus</taxon>
    </lineage>
</organism>
<evidence type="ECO:0000313" key="1">
    <source>
        <dbReference type="EMBL" id="RNA02570.1"/>
    </source>
</evidence>
<comment type="caution">
    <text evidence="1">The sequence shown here is derived from an EMBL/GenBank/DDBJ whole genome shotgun (WGS) entry which is preliminary data.</text>
</comment>
<proteinExistence type="predicted"/>
<dbReference type="AlphaFoldDB" id="A0A3M7PU26"/>
<accession>A0A3M7PU26</accession>
<gene>
    <name evidence="1" type="ORF">BpHYR1_044009</name>
</gene>
<dbReference type="Proteomes" id="UP000276133">
    <property type="component" value="Unassembled WGS sequence"/>
</dbReference>
<name>A0A3M7PU26_BRAPC</name>
<sequence>MSKSDKLPLCGVNVSRSIILPFEEPVKRIPFFELWSGVVDLMRMQSDCSSDMLNCLRILSRSMSKSVVEQSVRCENEDVVVDRWKDLFDVAVGPRFDHKRCVFGQTGAVVGCDSSLWIAKMKRVKQVYV</sequence>
<dbReference type="EMBL" id="REGN01008837">
    <property type="protein sequence ID" value="RNA02570.1"/>
    <property type="molecule type" value="Genomic_DNA"/>
</dbReference>
<keyword evidence="2" id="KW-1185">Reference proteome</keyword>
<evidence type="ECO:0000313" key="2">
    <source>
        <dbReference type="Proteomes" id="UP000276133"/>
    </source>
</evidence>
<reference evidence="1 2" key="1">
    <citation type="journal article" date="2018" name="Sci. Rep.">
        <title>Genomic signatures of local adaptation to the degree of environmental predictability in rotifers.</title>
        <authorList>
            <person name="Franch-Gras L."/>
            <person name="Hahn C."/>
            <person name="Garcia-Roger E.M."/>
            <person name="Carmona M.J."/>
            <person name="Serra M."/>
            <person name="Gomez A."/>
        </authorList>
    </citation>
    <scope>NUCLEOTIDE SEQUENCE [LARGE SCALE GENOMIC DNA]</scope>
    <source>
        <strain evidence="1">HYR1</strain>
    </source>
</reference>